<evidence type="ECO:0000256" key="5">
    <source>
        <dbReference type="ARBA" id="ARBA00022702"/>
    </source>
</evidence>
<name>A0AAP0D737_9ASTR</name>
<evidence type="ECO:0000256" key="9">
    <source>
        <dbReference type="SAM" id="Phobius"/>
    </source>
</evidence>
<reference evidence="10 11" key="1">
    <citation type="submission" date="2024-04" db="EMBL/GenBank/DDBJ databases">
        <title>The reference genome of an endangered Asteraceae, Deinandra increscens subsp. villosa, native to the Central Coast of California.</title>
        <authorList>
            <person name="Guilliams M."/>
            <person name="Hasenstab-Lehman K."/>
            <person name="Meyer R."/>
            <person name="Mcevoy S."/>
        </authorList>
    </citation>
    <scope>NUCLEOTIDE SEQUENCE [LARGE SCALE GENOMIC DNA]</scope>
    <source>
        <tissue evidence="10">Leaf</tissue>
    </source>
</reference>
<keyword evidence="9" id="KW-0472">Membrane</keyword>
<dbReference type="GO" id="GO:0006995">
    <property type="term" value="P:cellular response to nitrogen starvation"/>
    <property type="evidence" value="ECO:0007669"/>
    <property type="project" value="UniProtKB-ARBA"/>
</dbReference>
<keyword evidence="9" id="KW-0812">Transmembrane</keyword>
<evidence type="ECO:0000256" key="7">
    <source>
        <dbReference type="ARBA" id="ARBA00023278"/>
    </source>
</evidence>
<protein>
    <submittedName>
        <fullName evidence="10">Uncharacterized protein</fullName>
    </submittedName>
</protein>
<keyword evidence="6" id="KW-0732">Signal</keyword>
<keyword evidence="3" id="KW-0052">Apoplast</keyword>
<keyword evidence="4" id="KW-0964">Secreted</keyword>
<accession>A0AAP0D737</accession>
<feature type="compositionally biased region" description="Polar residues" evidence="8">
    <location>
        <begin position="77"/>
        <end position="87"/>
    </location>
</feature>
<dbReference type="AlphaFoldDB" id="A0AAP0D737"/>
<dbReference type="GO" id="GO:0048364">
    <property type="term" value="P:root development"/>
    <property type="evidence" value="ECO:0007669"/>
    <property type="project" value="InterPro"/>
</dbReference>
<dbReference type="GO" id="GO:1901371">
    <property type="term" value="P:regulation of leaf morphogenesis"/>
    <property type="evidence" value="ECO:0007669"/>
    <property type="project" value="TreeGrafter"/>
</dbReference>
<comment type="subcellular location">
    <subcellularLocation>
        <location evidence="1">Secreted</location>
        <location evidence="1">Extracellular space</location>
        <location evidence="1">Apoplast</location>
    </subcellularLocation>
</comment>
<feature type="compositionally biased region" description="Low complexity" evidence="8">
    <location>
        <begin position="125"/>
        <end position="134"/>
    </location>
</feature>
<dbReference type="InterPro" id="IPR033250">
    <property type="entry name" value="CEP"/>
</dbReference>
<evidence type="ECO:0000256" key="2">
    <source>
        <dbReference type="ARBA" id="ARBA00008963"/>
    </source>
</evidence>
<dbReference type="GO" id="GO:0005179">
    <property type="term" value="F:hormone activity"/>
    <property type="evidence" value="ECO:0007669"/>
    <property type="project" value="UniProtKB-KW"/>
</dbReference>
<sequence>MTTFKIDIYLIFVLAIAVLETLVIIEGRQIKSMKKQQVYHSKVDQQLPSRNGDPLQALTANDVPRVIRMLVAEEKSTFPSQVAGRSQGDQRLKPESVVTDSRPTSPGSSPGVGHSFTEHRFDTQSGSSPATGPGHSPGGGHSKQDQVTKPNA</sequence>
<dbReference type="EMBL" id="JBCNJP010000015">
    <property type="protein sequence ID" value="KAK9067082.1"/>
    <property type="molecule type" value="Genomic_DNA"/>
</dbReference>
<evidence type="ECO:0000256" key="3">
    <source>
        <dbReference type="ARBA" id="ARBA00022523"/>
    </source>
</evidence>
<feature type="transmembrane region" description="Helical" evidence="9">
    <location>
        <begin position="6"/>
        <end position="25"/>
    </location>
</feature>
<dbReference type="Proteomes" id="UP001408789">
    <property type="component" value="Unassembled WGS sequence"/>
</dbReference>
<dbReference type="GO" id="GO:1902025">
    <property type="term" value="P:nitrate import"/>
    <property type="evidence" value="ECO:0007669"/>
    <property type="project" value="TreeGrafter"/>
</dbReference>
<evidence type="ECO:0000313" key="10">
    <source>
        <dbReference type="EMBL" id="KAK9067082.1"/>
    </source>
</evidence>
<comment type="similarity">
    <text evidence="2">Belongs to the C-terminally encoded plant signaling peptide (CEP) family.</text>
</comment>
<keyword evidence="9" id="KW-1133">Transmembrane helix</keyword>
<keyword evidence="11" id="KW-1185">Reference proteome</keyword>
<gene>
    <name evidence="10" type="ORF">SSX86_014406</name>
</gene>
<proteinExistence type="inferred from homology"/>
<dbReference type="GO" id="GO:0048046">
    <property type="term" value="C:apoplast"/>
    <property type="evidence" value="ECO:0007669"/>
    <property type="project" value="UniProtKB-SubCell"/>
</dbReference>
<organism evidence="10 11">
    <name type="scientific">Deinandra increscens subsp. villosa</name>
    <dbReference type="NCBI Taxonomy" id="3103831"/>
    <lineage>
        <taxon>Eukaryota</taxon>
        <taxon>Viridiplantae</taxon>
        <taxon>Streptophyta</taxon>
        <taxon>Embryophyta</taxon>
        <taxon>Tracheophyta</taxon>
        <taxon>Spermatophyta</taxon>
        <taxon>Magnoliopsida</taxon>
        <taxon>eudicotyledons</taxon>
        <taxon>Gunneridae</taxon>
        <taxon>Pentapetalae</taxon>
        <taxon>asterids</taxon>
        <taxon>campanulids</taxon>
        <taxon>Asterales</taxon>
        <taxon>Asteraceae</taxon>
        <taxon>Asteroideae</taxon>
        <taxon>Heliantheae alliance</taxon>
        <taxon>Madieae</taxon>
        <taxon>Madiinae</taxon>
        <taxon>Deinandra</taxon>
    </lineage>
</organism>
<dbReference type="PANTHER" id="PTHR33348">
    <property type="entry name" value="PRECURSOR OF CEP5"/>
    <property type="match status" value="1"/>
</dbReference>
<keyword evidence="5" id="KW-0372">Hormone</keyword>
<evidence type="ECO:0000256" key="4">
    <source>
        <dbReference type="ARBA" id="ARBA00022525"/>
    </source>
</evidence>
<evidence type="ECO:0000256" key="8">
    <source>
        <dbReference type="SAM" id="MobiDB-lite"/>
    </source>
</evidence>
<dbReference type="PANTHER" id="PTHR33348:SF44">
    <property type="entry name" value="PRECURSOR OF CEP6"/>
    <property type="match status" value="1"/>
</dbReference>
<evidence type="ECO:0000313" key="11">
    <source>
        <dbReference type="Proteomes" id="UP001408789"/>
    </source>
</evidence>
<feature type="compositionally biased region" description="Polar residues" evidence="8">
    <location>
        <begin position="98"/>
        <end position="108"/>
    </location>
</feature>
<dbReference type="GO" id="GO:2000280">
    <property type="term" value="P:regulation of root development"/>
    <property type="evidence" value="ECO:0007669"/>
    <property type="project" value="TreeGrafter"/>
</dbReference>
<keyword evidence="7" id="KW-0379">Hydroxylation</keyword>
<feature type="region of interest" description="Disordered" evidence="8">
    <location>
        <begin position="77"/>
        <end position="152"/>
    </location>
</feature>
<evidence type="ECO:0000256" key="1">
    <source>
        <dbReference type="ARBA" id="ARBA00004271"/>
    </source>
</evidence>
<comment type="caution">
    <text evidence="10">The sequence shown here is derived from an EMBL/GenBank/DDBJ whole genome shotgun (WGS) entry which is preliminary data.</text>
</comment>
<evidence type="ECO:0000256" key="6">
    <source>
        <dbReference type="ARBA" id="ARBA00022729"/>
    </source>
</evidence>